<dbReference type="HOGENOM" id="CLU_1893460_0_0_11"/>
<organism evidence="2 3">
    <name type="scientific">Kribbella flavida (strain DSM 17836 / JCM 10339 / NBRC 14399)</name>
    <dbReference type="NCBI Taxonomy" id="479435"/>
    <lineage>
        <taxon>Bacteria</taxon>
        <taxon>Bacillati</taxon>
        <taxon>Actinomycetota</taxon>
        <taxon>Actinomycetes</taxon>
        <taxon>Propionibacteriales</taxon>
        <taxon>Kribbellaceae</taxon>
        <taxon>Kribbella</taxon>
    </lineage>
</organism>
<keyword evidence="3" id="KW-1185">Reference proteome</keyword>
<sequence>MGKACAEVGFYRMDPQAFVLDDSPHFEPEVIEQHLSQFEHAAATGVHKLVQTGLADITNEDWYHLVNHIALQTVRGNRFREDLQGVICATTMVAWAGSRTNVRLEFSRAVVPATASRDCDPDPRTSTCSAGTRR</sequence>
<evidence type="ECO:0000256" key="1">
    <source>
        <dbReference type="SAM" id="MobiDB-lite"/>
    </source>
</evidence>
<accession>D2PQ87</accession>
<name>D2PQ87_KRIFD</name>
<dbReference type="KEGG" id="kfl:Kfla_5785"/>
<reference evidence="2 3" key="2">
    <citation type="journal article" date="2010" name="Stand. Genomic Sci.">
        <title>Complete genome sequence of Kribbella flavida type strain (IFO 14399).</title>
        <authorList>
            <person name="Pukall R."/>
            <person name="Lapidus A."/>
            <person name="Glavina Del Rio T."/>
            <person name="Copeland A."/>
            <person name="Tice H."/>
            <person name="Cheng J.-F."/>
            <person name="Lucas S."/>
            <person name="Chen F."/>
            <person name="Nolan M."/>
            <person name="LaButti K."/>
            <person name="Pati A."/>
            <person name="Ivanova N."/>
            <person name="Mavrommatis K."/>
            <person name="Mikhailova N."/>
            <person name="Pitluck S."/>
            <person name="Bruce D."/>
            <person name="Goodwin L."/>
            <person name="Land M."/>
            <person name="Hauser L."/>
            <person name="Chang Y.-J."/>
            <person name="Jeffries C.D."/>
            <person name="Chen A."/>
            <person name="Palaniappan K."/>
            <person name="Chain P."/>
            <person name="Rohde M."/>
            <person name="Goeker M."/>
            <person name="Bristow J."/>
            <person name="Eisen J.A."/>
            <person name="Markowitz V."/>
            <person name="Hugenholtz P."/>
            <person name="Kyrpides N.C."/>
            <person name="Klenk H.-P."/>
            <person name="Brettin T."/>
        </authorList>
    </citation>
    <scope>NUCLEOTIDE SEQUENCE [LARGE SCALE GENOMIC DNA]</scope>
    <source>
        <strain evidence="3">DSM 17836 / JCM 10339 / NBRC 14399</strain>
    </source>
</reference>
<dbReference type="OrthoDB" id="580988at2"/>
<protein>
    <submittedName>
        <fullName evidence="2">Uncharacterized protein</fullName>
    </submittedName>
</protein>
<dbReference type="InterPro" id="IPR025332">
    <property type="entry name" value="DUF4238"/>
</dbReference>
<dbReference type="Pfam" id="PF14022">
    <property type="entry name" value="DUF4238"/>
    <property type="match status" value="1"/>
</dbReference>
<feature type="region of interest" description="Disordered" evidence="1">
    <location>
        <begin position="115"/>
        <end position="134"/>
    </location>
</feature>
<evidence type="ECO:0000313" key="3">
    <source>
        <dbReference type="Proteomes" id="UP000007967"/>
    </source>
</evidence>
<gene>
    <name evidence="2" type="ordered locus">Kfla_5785</name>
</gene>
<feature type="compositionally biased region" description="Polar residues" evidence="1">
    <location>
        <begin position="124"/>
        <end position="134"/>
    </location>
</feature>
<dbReference type="Proteomes" id="UP000007967">
    <property type="component" value="Chromosome"/>
</dbReference>
<evidence type="ECO:0000313" key="2">
    <source>
        <dbReference type="EMBL" id="ADB34789.1"/>
    </source>
</evidence>
<dbReference type="EMBL" id="CP001736">
    <property type="protein sequence ID" value="ADB34789.1"/>
    <property type="molecule type" value="Genomic_DNA"/>
</dbReference>
<proteinExistence type="predicted"/>
<dbReference type="AlphaFoldDB" id="D2PQ87"/>
<dbReference type="RefSeq" id="WP_012923343.1">
    <property type="nucleotide sequence ID" value="NC_013729.1"/>
</dbReference>
<reference evidence="3" key="1">
    <citation type="submission" date="2009-09" db="EMBL/GenBank/DDBJ databases">
        <title>The complete genome of Kribbella flavida DSM 17836.</title>
        <authorList>
            <consortium name="US DOE Joint Genome Institute (JGI-PGF)"/>
            <person name="Lucas S."/>
            <person name="Copeland A."/>
            <person name="Lapidus A."/>
            <person name="Glavina del Rio T."/>
            <person name="Dalin E."/>
            <person name="Tice H."/>
            <person name="Bruce D."/>
            <person name="Goodwin L."/>
            <person name="Pitluck S."/>
            <person name="Kyrpides N."/>
            <person name="Mavromatis K."/>
            <person name="Ivanova N."/>
            <person name="Saunders E."/>
            <person name="Brettin T."/>
            <person name="Detter J.C."/>
            <person name="Han C."/>
            <person name="Larimer F."/>
            <person name="Land M."/>
            <person name="Hauser L."/>
            <person name="Markowitz V."/>
            <person name="Cheng J.-F."/>
            <person name="Hugenholtz P."/>
            <person name="Woyke T."/>
            <person name="Wu D."/>
            <person name="Pukall R."/>
            <person name="Klenk H.-P."/>
            <person name="Eisen J.A."/>
        </authorList>
    </citation>
    <scope>NUCLEOTIDE SEQUENCE [LARGE SCALE GENOMIC DNA]</scope>
    <source>
        <strain evidence="3">DSM 17836 / JCM 10339 / NBRC 14399</strain>
    </source>
</reference>